<evidence type="ECO:0000313" key="1">
    <source>
        <dbReference type="EMBL" id="GJD96401.1"/>
    </source>
</evidence>
<name>A0ABQ4S0C4_9HYPH</name>
<reference evidence="1" key="2">
    <citation type="submission" date="2021-08" db="EMBL/GenBank/DDBJ databases">
        <authorList>
            <person name="Tani A."/>
            <person name="Ola A."/>
            <person name="Ogura Y."/>
            <person name="Katsura K."/>
            <person name="Hayashi T."/>
        </authorList>
    </citation>
    <scope>NUCLEOTIDE SEQUENCE</scope>
    <source>
        <strain evidence="1">DSM 19015</strain>
    </source>
</reference>
<proteinExistence type="predicted"/>
<protein>
    <recommendedName>
        <fullName evidence="3">Lipoprotein</fullName>
    </recommendedName>
</protein>
<dbReference type="Proteomes" id="UP001055125">
    <property type="component" value="Unassembled WGS sequence"/>
</dbReference>
<sequence length="214" mass="22343">MRLVIACLIGGLTTACDSPSLRVTQFQFASSDTLATTGNLRLVTERLRPMPDGHPPLPTVCTEPSPDYAIAFGQKLDGTAKVTLPQGSGEGGLKLETTEVATQLAGRTAGVLALRDGLYAACQAYANGTIGHDAYAMILSQYGTLLVALASDKPEIAGIGNGDPGRCATLSALLVSCISEFDRTRLTPSQNPLLSERFCRAVLARGLNYGAGRG</sequence>
<comment type="caution">
    <text evidence="1">The sequence shown here is derived from an EMBL/GenBank/DDBJ whole genome shotgun (WGS) entry which is preliminary data.</text>
</comment>
<gene>
    <name evidence="1" type="ORF">OCOJLMKI_3622</name>
</gene>
<organism evidence="1 2">
    <name type="scientific">Methylobacterium iners</name>
    <dbReference type="NCBI Taxonomy" id="418707"/>
    <lineage>
        <taxon>Bacteria</taxon>
        <taxon>Pseudomonadati</taxon>
        <taxon>Pseudomonadota</taxon>
        <taxon>Alphaproteobacteria</taxon>
        <taxon>Hyphomicrobiales</taxon>
        <taxon>Methylobacteriaceae</taxon>
        <taxon>Methylobacterium</taxon>
    </lineage>
</organism>
<accession>A0ABQ4S0C4</accession>
<evidence type="ECO:0008006" key="3">
    <source>
        <dbReference type="Google" id="ProtNLM"/>
    </source>
</evidence>
<dbReference type="PROSITE" id="PS51257">
    <property type="entry name" value="PROKAR_LIPOPROTEIN"/>
    <property type="match status" value="1"/>
</dbReference>
<reference evidence="1" key="1">
    <citation type="journal article" date="2021" name="Front. Microbiol.">
        <title>Comprehensive Comparative Genomics and Phenotyping of Methylobacterium Species.</title>
        <authorList>
            <person name="Alessa O."/>
            <person name="Ogura Y."/>
            <person name="Fujitani Y."/>
            <person name="Takami H."/>
            <person name="Hayashi T."/>
            <person name="Sahin N."/>
            <person name="Tani A."/>
        </authorList>
    </citation>
    <scope>NUCLEOTIDE SEQUENCE</scope>
    <source>
        <strain evidence="1">DSM 19015</strain>
    </source>
</reference>
<dbReference type="EMBL" id="BPQP01000060">
    <property type="protein sequence ID" value="GJD96401.1"/>
    <property type="molecule type" value="Genomic_DNA"/>
</dbReference>
<dbReference type="RefSeq" id="WP_238245507.1">
    <property type="nucleotide sequence ID" value="NZ_BPQP01000060.1"/>
</dbReference>
<keyword evidence="2" id="KW-1185">Reference proteome</keyword>
<evidence type="ECO:0000313" key="2">
    <source>
        <dbReference type="Proteomes" id="UP001055125"/>
    </source>
</evidence>